<dbReference type="InParanoid" id="A0A0H2RHQ3"/>
<dbReference type="GO" id="GO:0006355">
    <property type="term" value="P:regulation of DNA-templated transcription"/>
    <property type="evidence" value="ECO:0007669"/>
    <property type="project" value="TreeGrafter"/>
</dbReference>
<feature type="non-terminal residue" evidence="2">
    <location>
        <position position="239"/>
    </location>
</feature>
<dbReference type="EMBL" id="KQ086008">
    <property type="protein sequence ID" value="KLO11112.1"/>
    <property type="molecule type" value="Genomic_DNA"/>
</dbReference>
<reference evidence="2 3" key="1">
    <citation type="submission" date="2015-04" db="EMBL/GenBank/DDBJ databases">
        <title>Complete genome sequence of Schizopora paradoxa KUC8140, a cosmopolitan wood degrader in East Asia.</title>
        <authorList>
            <consortium name="DOE Joint Genome Institute"/>
            <person name="Min B."/>
            <person name="Park H."/>
            <person name="Jang Y."/>
            <person name="Kim J.-J."/>
            <person name="Kim K.H."/>
            <person name="Pangilinan J."/>
            <person name="Lipzen A."/>
            <person name="Riley R."/>
            <person name="Grigoriev I.V."/>
            <person name="Spatafora J.W."/>
            <person name="Choi I.-G."/>
        </authorList>
    </citation>
    <scope>NUCLEOTIDE SEQUENCE [LARGE SCALE GENOMIC DNA]</scope>
    <source>
        <strain evidence="2 3">KUC8140</strain>
    </source>
</reference>
<organism evidence="2 3">
    <name type="scientific">Schizopora paradoxa</name>
    <dbReference type="NCBI Taxonomy" id="27342"/>
    <lineage>
        <taxon>Eukaryota</taxon>
        <taxon>Fungi</taxon>
        <taxon>Dikarya</taxon>
        <taxon>Basidiomycota</taxon>
        <taxon>Agaricomycotina</taxon>
        <taxon>Agaricomycetes</taxon>
        <taxon>Hymenochaetales</taxon>
        <taxon>Schizoporaceae</taxon>
        <taxon>Schizopora</taxon>
    </lineage>
</organism>
<dbReference type="GO" id="GO:0005634">
    <property type="term" value="C:nucleus"/>
    <property type="evidence" value="ECO:0007669"/>
    <property type="project" value="TreeGrafter"/>
</dbReference>
<sequence>PIGLDASLQRTLSSFTSSLLASDPPIEGLDASIVVPARRVHITLGVMSLVDELLVDGGGGTMELTSEETLKEKEMTKPTPTLSSAIAFLQALRPRILEKLEGGKALVPLERIDVMKNGSGRGKGKEMAHVLYAAPAEDEDAVLSLLMPVRMVGRMTDFIHGEFLKAGYVVDEGRPLKVRRHSDTRFYIQQLHATLLNTIYRRPRPRNRQRIPFNLSQLLASDAVHAVRTITLSGVLSCS</sequence>
<proteinExistence type="predicted"/>
<feature type="non-terminal residue" evidence="2">
    <location>
        <position position="1"/>
    </location>
</feature>
<evidence type="ECO:0000313" key="2">
    <source>
        <dbReference type="EMBL" id="KLO11112.1"/>
    </source>
</evidence>
<dbReference type="GO" id="GO:0006307">
    <property type="term" value="P:DNA alkylation repair"/>
    <property type="evidence" value="ECO:0007669"/>
    <property type="project" value="InterPro"/>
</dbReference>
<dbReference type="OrthoDB" id="277832at2759"/>
<evidence type="ECO:0000313" key="3">
    <source>
        <dbReference type="Proteomes" id="UP000053477"/>
    </source>
</evidence>
<dbReference type="Proteomes" id="UP000053477">
    <property type="component" value="Unassembled WGS sequence"/>
</dbReference>
<protein>
    <recommendedName>
        <fullName evidence="1">A-kinase anchor protein 7-like phosphoesterase domain-containing protein</fullName>
    </recommendedName>
</protein>
<gene>
    <name evidence="2" type="ORF">SCHPADRAFT_791928</name>
</gene>
<keyword evidence="3" id="KW-1185">Reference proteome</keyword>
<dbReference type="Pfam" id="PF10469">
    <property type="entry name" value="AKAP7_NLS"/>
    <property type="match status" value="1"/>
</dbReference>
<evidence type="ECO:0000259" key="1">
    <source>
        <dbReference type="Pfam" id="PF10469"/>
    </source>
</evidence>
<dbReference type="InterPro" id="IPR009210">
    <property type="entry name" value="ASCC1"/>
</dbReference>
<dbReference type="PANTHER" id="PTHR13360">
    <property type="entry name" value="ACTIVATING SIGNAL COINTEGRATOR 1 COMPLEX SUBUNIT 1"/>
    <property type="match status" value="1"/>
</dbReference>
<dbReference type="STRING" id="27342.A0A0H2RHQ3"/>
<accession>A0A0H2RHQ3</accession>
<dbReference type="AlphaFoldDB" id="A0A0H2RHQ3"/>
<dbReference type="InterPro" id="IPR019510">
    <property type="entry name" value="AKAP7-like_phosphoesterase"/>
</dbReference>
<feature type="domain" description="A-kinase anchor protein 7-like phosphoesterase" evidence="1">
    <location>
        <begin position="7"/>
        <end position="214"/>
    </location>
</feature>
<dbReference type="PANTHER" id="PTHR13360:SF1">
    <property type="entry name" value="ACTIVATING SIGNAL COINTEGRATOR 1 COMPLEX SUBUNIT 1"/>
    <property type="match status" value="1"/>
</dbReference>
<dbReference type="Gene3D" id="3.90.1140.10">
    <property type="entry name" value="Cyclic phosphodiesterase"/>
    <property type="match status" value="1"/>
</dbReference>
<name>A0A0H2RHQ3_9AGAM</name>